<feature type="compositionally biased region" description="Polar residues" evidence="1">
    <location>
        <begin position="76"/>
        <end position="88"/>
    </location>
</feature>
<dbReference type="AlphaFoldDB" id="A0A8D8FZ55"/>
<proteinExistence type="predicted"/>
<accession>A0A8D8FZ55</accession>
<sequence length="107" mass="11893">MTTPNVGRFPLSPPAKSPTFPGKGWPNFTIPQSLSHNRALLSPSSTLRKHTKHDSLSNTPANRAPVGPTDDRSHRLTNTNTMRRIQPTHTIFLRLSSRLHTLNLHAS</sequence>
<protein>
    <submittedName>
        <fullName evidence="2">(northern house mosquito) hypothetical protein</fullName>
    </submittedName>
</protein>
<evidence type="ECO:0000313" key="2">
    <source>
        <dbReference type="EMBL" id="CAG6490482.1"/>
    </source>
</evidence>
<reference evidence="2" key="1">
    <citation type="submission" date="2021-05" db="EMBL/GenBank/DDBJ databases">
        <authorList>
            <person name="Alioto T."/>
            <person name="Alioto T."/>
            <person name="Gomez Garrido J."/>
        </authorList>
    </citation>
    <scope>NUCLEOTIDE SEQUENCE</scope>
</reference>
<organism evidence="2">
    <name type="scientific">Culex pipiens</name>
    <name type="common">House mosquito</name>
    <dbReference type="NCBI Taxonomy" id="7175"/>
    <lineage>
        <taxon>Eukaryota</taxon>
        <taxon>Metazoa</taxon>
        <taxon>Ecdysozoa</taxon>
        <taxon>Arthropoda</taxon>
        <taxon>Hexapoda</taxon>
        <taxon>Insecta</taxon>
        <taxon>Pterygota</taxon>
        <taxon>Neoptera</taxon>
        <taxon>Endopterygota</taxon>
        <taxon>Diptera</taxon>
        <taxon>Nematocera</taxon>
        <taxon>Culicoidea</taxon>
        <taxon>Culicidae</taxon>
        <taxon>Culicinae</taxon>
        <taxon>Culicini</taxon>
        <taxon>Culex</taxon>
        <taxon>Culex</taxon>
    </lineage>
</organism>
<feature type="region of interest" description="Disordered" evidence="1">
    <location>
        <begin position="1"/>
        <end position="88"/>
    </location>
</feature>
<name>A0A8D8FZ55_CULPI</name>
<feature type="compositionally biased region" description="Polar residues" evidence="1">
    <location>
        <begin position="29"/>
        <end position="46"/>
    </location>
</feature>
<evidence type="ECO:0000256" key="1">
    <source>
        <dbReference type="SAM" id="MobiDB-lite"/>
    </source>
</evidence>
<dbReference type="EMBL" id="HBUE01115763">
    <property type="protein sequence ID" value="CAG6490482.1"/>
    <property type="molecule type" value="Transcribed_RNA"/>
</dbReference>